<proteinExistence type="predicted"/>
<dbReference type="PROSITE" id="PS50977">
    <property type="entry name" value="HTH_TETR_2"/>
    <property type="match status" value="1"/>
</dbReference>
<evidence type="ECO:0000313" key="7">
    <source>
        <dbReference type="Proteomes" id="UP000390335"/>
    </source>
</evidence>
<evidence type="ECO:0000256" key="4">
    <source>
        <dbReference type="PROSITE-ProRule" id="PRU00335"/>
    </source>
</evidence>
<dbReference type="RefSeq" id="WP_152093826.1">
    <property type="nucleotide sequence ID" value="NZ_BLAJ01000003.1"/>
</dbReference>
<organism evidence="6 7">
    <name type="scientific">Rhizobium dioscoreae</name>
    <dbReference type="NCBI Taxonomy" id="2653122"/>
    <lineage>
        <taxon>Bacteria</taxon>
        <taxon>Pseudomonadati</taxon>
        <taxon>Pseudomonadota</taxon>
        <taxon>Alphaproteobacteria</taxon>
        <taxon>Hyphomicrobiales</taxon>
        <taxon>Rhizobiaceae</taxon>
        <taxon>Rhizobium/Agrobacterium group</taxon>
        <taxon>Rhizobium</taxon>
    </lineage>
</organism>
<keyword evidence="1" id="KW-0805">Transcription regulation</keyword>
<keyword evidence="7" id="KW-1185">Reference proteome</keyword>
<dbReference type="InterPro" id="IPR001647">
    <property type="entry name" value="HTH_TetR"/>
</dbReference>
<sequence>MTQTHKRRADARTNRDRILAVARDALAIDPAASLHSIAKAAGVGQGTLYRHFPTRESLVLGIYRDSIDELVSLAPSLLEAFKPLEAFRRWAERFVDYGRKKQGVADMLRAAMTDQDFRETYWPMVDAVRLLMDACVDAGEVSKPVDAEDFLQLLALLTQLPPTAEGTARSERLLKLAFHGLERSEDH</sequence>
<evidence type="ECO:0000259" key="5">
    <source>
        <dbReference type="PROSITE" id="PS50977"/>
    </source>
</evidence>
<protein>
    <submittedName>
        <fullName evidence="6">TetR family transcriptional regulator</fullName>
    </submittedName>
</protein>
<dbReference type="PANTHER" id="PTHR30055">
    <property type="entry name" value="HTH-TYPE TRANSCRIPTIONAL REGULATOR RUTR"/>
    <property type="match status" value="1"/>
</dbReference>
<evidence type="ECO:0000256" key="1">
    <source>
        <dbReference type="ARBA" id="ARBA00023015"/>
    </source>
</evidence>
<dbReference type="Pfam" id="PF00440">
    <property type="entry name" value="TetR_N"/>
    <property type="match status" value="1"/>
</dbReference>
<dbReference type="Proteomes" id="UP000390335">
    <property type="component" value="Unassembled WGS sequence"/>
</dbReference>
<accession>A0ABQ0Z5L1</accession>
<feature type="domain" description="HTH tetR-type" evidence="5">
    <location>
        <begin position="12"/>
        <end position="70"/>
    </location>
</feature>
<gene>
    <name evidence="6" type="ORF">RsS93_34030</name>
</gene>
<feature type="DNA-binding region" description="H-T-H motif" evidence="4">
    <location>
        <begin position="33"/>
        <end position="52"/>
    </location>
</feature>
<dbReference type="Gene3D" id="1.10.357.10">
    <property type="entry name" value="Tetracycline Repressor, domain 2"/>
    <property type="match status" value="1"/>
</dbReference>
<evidence type="ECO:0000256" key="2">
    <source>
        <dbReference type="ARBA" id="ARBA00023125"/>
    </source>
</evidence>
<reference evidence="6 7" key="1">
    <citation type="journal article" date="2020" name="Genome Biol. Evol.">
        <title>Rhizobium dioscoreae sp. nov., a plant growth-promoting bacterium isolated from yam (Dioscorea species).</title>
        <authorList>
            <person name="Ouyabe M."/>
            <person name="Tanaka N."/>
            <person name="Shiwa Y."/>
            <person name="Fujita N."/>
            <person name="Kikuno H."/>
            <person name="Babil P."/>
            <person name="Shiwachi H."/>
        </authorList>
    </citation>
    <scope>NUCLEOTIDE SEQUENCE [LARGE SCALE GENOMIC DNA]</scope>
    <source>
        <strain evidence="6 7">S-93</strain>
    </source>
</reference>
<evidence type="ECO:0000313" key="6">
    <source>
        <dbReference type="EMBL" id="GES50789.1"/>
    </source>
</evidence>
<dbReference type="InterPro" id="IPR050109">
    <property type="entry name" value="HTH-type_TetR-like_transc_reg"/>
</dbReference>
<dbReference type="PANTHER" id="PTHR30055:SF234">
    <property type="entry name" value="HTH-TYPE TRANSCRIPTIONAL REGULATOR BETI"/>
    <property type="match status" value="1"/>
</dbReference>
<dbReference type="InterPro" id="IPR009057">
    <property type="entry name" value="Homeodomain-like_sf"/>
</dbReference>
<keyword evidence="3" id="KW-0804">Transcription</keyword>
<dbReference type="EMBL" id="BLAJ01000003">
    <property type="protein sequence ID" value="GES50789.1"/>
    <property type="molecule type" value="Genomic_DNA"/>
</dbReference>
<evidence type="ECO:0000256" key="3">
    <source>
        <dbReference type="ARBA" id="ARBA00023163"/>
    </source>
</evidence>
<keyword evidence="2 4" id="KW-0238">DNA-binding</keyword>
<dbReference type="InterPro" id="IPR049445">
    <property type="entry name" value="TetR_SbtR-like_C"/>
</dbReference>
<dbReference type="SUPFAM" id="SSF46689">
    <property type="entry name" value="Homeodomain-like"/>
    <property type="match status" value="1"/>
</dbReference>
<name>A0ABQ0Z5L1_9HYPH</name>
<dbReference type="SUPFAM" id="SSF48498">
    <property type="entry name" value="Tetracyclin repressor-like, C-terminal domain"/>
    <property type="match status" value="1"/>
</dbReference>
<comment type="caution">
    <text evidence="6">The sequence shown here is derived from an EMBL/GenBank/DDBJ whole genome shotgun (WGS) entry which is preliminary data.</text>
</comment>
<dbReference type="Pfam" id="PF21597">
    <property type="entry name" value="TetR_C_43"/>
    <property type="match status" value="1"/>
</dbReference>
<dbReference type="InterPro" id="IPR036271">
    <property type="entry name" value="Tet_transcr_reg_TetR-rel_C_sf"/>
</dbReference>